<dbReference type="SMART" id="SM00225">
    <property type="entry name" value="BTB"/>
    <property type="match status" value="1"/>
</dbReference>
<evidence type="ECO:0000313" key="3">
    <source>
        <dbReference type="EMBL" id="KAH0556868.1"/>
    </source>
</evidence>
<dbReference type="EMBL" id="JAGHQM010000988">
    <property type="protein sequence ID" value="KAH0556868.1"/>
    <property type="molecule type" value="Genomic_DNA"/>
</dbReference>
<dbReference type="InterPro" id="IPR000210">
    <property type="entry name" value="BTB/POZ_dom"/>
</dbReference>
<keyword evidence="1" id="KW-0175">Coiled coil</keyword>
<evidence type="ECO:0000256" key="1">
    <source>
        <dbReference type="SAM" id="Coils"/>
    </source>
</evidence>
<dbReference type="SUPFAM" id="SSF54695">
    <property type="entry name" value="POZ domain"/>
    <property type="match status" value="1"/>
</dbReference>
<proteinExistence type="predicted"/>
<dbReference type="PANTHER" id="PTHR47843">
    <property type="entry name" value="BTB DOMAIN-CONTAINING PROTEIN-RELATED"/>
    <property type="match status" value="1"/>
</dbReference>
<dbReference type="CDD" id="cd18186">
    <property type="entry name" value="BTB_POZ_ZBTB_KLHL-like"/>
    <property type="match status" value="1"/>
</dbReference>
<comment type="caution">
    <text evidence="3">The sequence shown here is derived from an EMBL/GenBank/DDBJ whole genome shotgun (WGS) entry which is preliminary data.</text>
</comment>
<reference evidence="3" key="1">
    <citation type="submission" date="2021-03" db="EMBL/GenBank/DDBJ databases">
        <title>Comparative genomics and phylogenomic investigation of the class Geoglossomycetes provide insights into ecological specialization and systematics.</title>
        <authorList>
            <person name="Melie T."/>
            <person name="Pirro S."/>
            <person name="Miller A.N."/>
            <person name="Quandt A."/>
        </authorList>
    </citation>
    <scope>NUCLEOTIDE SEQUENCE</scope>
    <source>
        <strain evidence="3">CAQ_001_2017</strain>
    </source>
</reference>
<organism evidence="3 4">
    <name type="scientific">Trichoglossum hirsutum</name>
    <dbReference type="NCBI Taxonomy" id="265104"/>
    <lineage>
        <taxon>Eukaryota</taxon>
        <taxon>Fungi</taxon>
        <taxon>Dikarya</taxon>
        <taxon>Ascomycota</taxon>
        <taxon>Pezizomycotina</taxon>
        <taxon>Geoglossomycetes</taxon>
        <taxon>Geoglossales</taxon>
        <taxon>Geoglossaceae</taxon>
        <taxon>Trichoglossum</taxon>
    </lineage>
</organism>
<dbReference type="Gene3D" id="3.30.710.10">
    <property type="entry name" value="Potassium Channel Kv1.1, Chain A"/>
    <property type="match status" value="1"/>
</dbReference>
<evidence type="ECO:0000313" key="4">
    <source>
        <dbReference type="Proteomes" id="UP000750711"/>
    </source>
</evidence>
<feature type="coiled-coil region" evidence="1">
    <location>
        <begin position="218"/>
        <end position="292"/>
    </location>
</feature>
<feature type="domain" description="BTB" evidence="2">
    <location>
        <begin position="23"/>
        <end position="90"/>
    </location>
</feature>
<sequence>MDALHNEDMLKANKQLLQSSKYSDLTIICGNREFNVHRSIVCPRSRFFAAACDGEFLEGKTGKITLMGDDMETVKRMISYLYTLDYEDEEHVDEKVTDDPSVEDEAVEATIEKPRKRSRLSEESRPALFSSVRVYAIAEKYDIPALKTLAKERFSKWARNNWSHKEFPILVKEVFESTPDTDRGLRDIASQLCATHIKSFLQEDGVLDVIEDLGDLWLRVLRQVLKDKEDEMEQVLKRKAEEMQSALEEGEKTMAEIEVCRREDAEREKEIQAALQEELAELKSTIKTLKTENHYSSERQKTLELELDGKNEEVEKKVKKINSLDRCRHCRESFNTQLEDFKYSSITVRCRKCRTRH</sequence>
<dbReference type="Pfam" id="PF00651">
    <property type="entry name" value="BTB"/>
    <property type="match status" value="1"/>
</dbReference>
<accession>A0A9P8L9F3</accession>
<dbReference type="Proteomes" id="UP000750711">
    <property type="component" value="Unassembled WGS sequence"/>
</dbReference>
<dbReference type="AlphaFoldDB" id="A0A9P8L9F3"/>
<protein>
    <recommendedName>
        <fullName evidence="2">BTB domain-containing protein</fullName>
    </recommendedName>
</protein>
<dbReference type="PROSITE" id="PS50097">
    <property type="entry name" value="BTB"/>
    <property type="match status" value="1"/>
</dbReference>
<evidence type="ECO:0000259" key="2">
    <source>
        <dbReference type="PROSITE" id="PS50097"/>
    </source>
</evidence>
<name>A0A9P8L9F3_9PEZI</name>
<dbReference type="PANTHER" id="PTHR47843:SF5">
    <property type="entry name" value="BTB_POZ DOMAIN PROTEIN"/>
    <property type="match status" value="1"/>
</dbReference>
<gene>
    <name evidence="3" type="ORF">GP486_005347</name>
</gene>
<keyword evidence="4" id="KW-1185">Reference proteome</keyword>
<dbReference type="InterPro" id="IPR011333">
    <property type="entry name" value="SKP1/BTB/POZ_sf"/>
</dbReference>